<comment type="subcellular location">
    <subcellularLocation>
        <location evidence="1">Nucleus</location>
    </subcellularLocation>
</comment>
<evidence type="ECO:0000256" key="2">
    <source>
        <dbReference type="ARBA" id="ARBA00022614"/>
    </source>
</evidence>
<keyword evidence="2" id="KW-0433">Leucine-rich repeat</keyword>
<organism evidence="7 8">
    <name type="scientific">Wickerhamomyces mucosus</name>
    <dbReference type="NCBI Taxonomy" id="1378264"/>
    <lineage>
        <taxon>Eukaryota</taxon>
        <taxon>Fungi</taxon>
        <taxon>Dikarya</taxon>
        <taxon>Ascomycota</taxon>
        <taxon>Saccharomycotina</taxon>
        <taxon>Saccharomycetes</taxon>
        <taxon>Phaffomycetales</taxon>
        <taxon>Wickerhamomycetaceae</taxon>
        <taxon>Wickerhamomyces</taxon>
    </lineage>
</organism>
<dbReference type="GO" id="GO:0005686">
    <property type="term" value="C:U2 snRNP"/>
    <property type="evidence" value="ECO:0007669"/>
    <property type="project" value="TreeGrafter"/>
</dbReference>
<dbReference type="GO" id="GO:0030620">
    <property type="term" value="F:U2 snRNA binding"/>
    <property type="evidence" value="ECO:0007669"/>
    <property type="project" value="InterPro"/>
</dbReference>
<dbReference type="Gene3D" id="3.80.10.10">
    <property type="entry name" value="Ribonuclease Inhibitor"/>
    <property type="match status" value="1"/>
</dbReference>
<evidence type="ECO:0000256" key="1">
    <source>
        <dbReference type="ARBA" id="ARBA00004123"/>
    </source>
</evidence>
<dbReference type="SUPFAM" id="SSF52058">
    <property type="entry name" value="L domain-like"/>
    <property type="match status" value="1"/>
</dbReference>
<dbReference type="AlphaFoldDB" id="A0A9P8T2S7"/>
<evidence type="ECO:0000313" key="8">
    <source>
        <dbReference type="Proteomes" id="UP000769528"/>
    </source>
</evidence>
<dbReference type="InterPro" id="IPR001611">
    <property type="entry name" value="Leu-rich_rpt"/>
</dbReference>
<dbReference type="InterPro" id="IPR044640">
    <property type="entry name" value="RU2A"/>
</dbReference>
<keyword evidence="8" id="KW-1185">Reference proteome</keyword>
<dbReference type="OrthoDB" id="433501at2759"/>
<dbReference type="Proteomes" id="UP000769528">
    <property type="component" value="Unassembled WGS sequence"/>
</dbReference>
<gene>
    <name evidence="7" type="ORF">WICMUC_005923</name>
</gene>
<reference evidence="7" key="2">
    <citation type="submission" date="2021-01" db="EMBL/GenBank/DDBJ databases">
        <authorList>
            <person name="Schikora-Tamarit M.A."/>
        </authorList>
    </citation>
    <scope>NUCLEOTIDE SEQUENCE</scope>
    <source>
        <strain evidence="7">CBS6341</strain>
    </source>
</reference>
<accession>A0A9P8T2S7</accession>
<reference evidence="7" key="1">
    <citation type="journal article" date="2021" name="Open Biol.">
        <title>Shared evolutionary footprints suggest mitochondrial oxidative damage underlies multiple complex I losses in fungi.</title>
        <authorList>
            <person name="Schikora-Tamarit M.A."/>
            <person name="Marcet-Houben M."/>
            <person name="Nosek J."/>
            <person name="Gabaldon T."/>
        </authorList>
    </citation>
    <scope>NUCLEOTIDE SEQUENCE</scope>
    <source>
        <strain evidence="7">CBS6341</strain>
    </source>
</reference>
<keyword evidence="4" id="KW-0539">Nucleus</keyword>
<dbReference type="InterPro" id="IPR032675">
    <property type="entry name" value="LRR_dom_sf"/>
</dbReference>
<evidence type="ECO:0000256" key="3">
    <source>
        <dbReference type="ARBA" id="ARBA00022737"/>
    </source>
</evidence>
<protein>
    <recommendedName>
        <fullName evidence="6">U2 small nuclear ribonucleoprotein A'</fullName>
    </recommendedName>
</protein>
<dbReference type="PANTHER" id="PTHR10552">
    <property type="entry name" value="U2 SMALL NUCLEAR RIBONUCLEOPROTEIN A"/>
    <property type="match status" value="1"/>
</dbReference>
<dbReference type="EMBL" id="JAEUBF010001534">
    <property type="protein sequence ID" value="KAH3663484.1"/>
    <property type="molecule type" value="Genomic_DNA"/>
</dbReference>
<dbReference type="Pfam" id="PF14580">
    <property type="entry name" value="LRR_9"/>
    <property type="match status" value="1"/>
</dbReference>
<dbReference type="PANTHER" id="PTHR10552:SF6">
    <property type="entry name" value="U2 SMALL NUCLEAR RIBONUCLEOPROTEIN A"/>
    <property type="match status" value="1"/>
</dbReference>
<comment type="similarity">
    <text evidence="5">Belongs to the U2 small nuclear ribonucleoprotein A family.</text>
</comment>
<dbReference type="GO" id="GO:0000398">
    <property type="term" value="P:mRNA splicing, via spliceosome"/>
    <property type="evidence" value="ECO:0007669"/>
    <property type="project" value="InterPro"/>
</dbReference>
<evidence type="ECO:0000256" key="4">
    <source>
        <dbReference type="ARBA" id="ARBA00023242"/>
    </source>
</evidence>
<evidence type="ECO:0000313" key="7">
    <source>
        <dbReference type="EMBL" id="KAH3663484.1"/>
    </source>
</evidence>
<comment type="caution">
    <text evidence="7">The sequence shown here is derived from an EMBL/GenBank/DDBJ whole genome shotgun (WGS) entry which is preliminary data.</text>
</comment>
<evidence type="ECO:0000256" key="6">
    <source>
        <dbReference type="ARBA" id="ARBA00024238"/>
    </source>
</evidence>
<sequence length="239" mass="27302">MVRLTPNVLLDAPSYTNPEGARTLVLRNLSIPLLENLSVIGDINEVIDLTDNDLVNLGNFPPSLIKLKTLLVANNRIITIQDDFPNSVSHLESLSLISNNINSFNSLLPLKELKYLNNLSLIDNPIVSNEEDYRLFIIWLFPNLKILDFQKIKDFERDQSISLYGKDFKSQTNKAQELLQLTISSIDRQKSLNKTQEQVEKVLKKLTDEDKQKLKLELKNATSLVEIDRIENALRNGYI</sequence>
<evidence type="ECO:0000256" key="5">
    <source>
        <dbReference type="ARBA" id="ARBA00024196"/>
    </source>
</evidence>
<name>A0A9P8T2S7_9ASCO</name>
<dbReference type="PROSITE" id="PS51450">
    <property type="entry name" value="LRR"/>
    <property type="match status" value="1"/>
</dbReference>
<keyword evidence="3" id="KW-0677">Repeat</keyword>
<proteinExistence type="inferred from homology"/>